<dbReference type="GO" id="GO:0008380">
    <property type="term" value="P:RNA splicing"/>
    <property type="evidence" value="ECO:0007669"/>
    <property type="project" value="UniProtKB-KW"/>
</dbReference>
<dbReference type="InterPro" id="IPR035979">
    <property type="entry name" value="RBD_domain_sf"/>
</dbReference>
<name>A0AAD7U7N8_9STRA</name>
<accession>A0AAD7U7N8</accession>
<keyword evidence="2 4" id="KW-0694">RNA-binding</keyword>
<evidence type="ECO:0000313" key="7">
    <source>
        <dbReference type="EMBL" id="KAJ8598759.1"/>
    </source>
</evidence>
<keyword evidence="1" id="KW-0507">mRNA processing</keyword>
<evidence type="ECO:0000313" key="8">
    <source>
        <dbReference type="Proteomes" id="UP001230188"/>
    </source>
</evidence>
<dbReference type="SMART" id="SM00360">
    <property type="entry name" value="RRM"/>
    <property type="match status" value="3"/>
</dbReference>
<evidence type="ECO:0000256" key="4">
    <source>
        <dbReference type="PROSITE-ProRule" id="PRU00176"/>
    </source>
</evidence>
<evidence type="ECO:0000256" key="2">
    <source>
        <dbReference type="ARBA" id="ARBA00022884"/>
    </source>
</evidence>
<dbReference type="Proteomes" id="UP001230188">
    <property type="component" value="Unassembled WGS sequence"/>
</dbReference>
<comment type="caution">
    <text evidence="7">The sequence shown here is derived from an EMBL/GenBank/DDBJ whole genome shotgun (WGS) entry which is preliminary data.</text>
</comment>
<feature type="region of interest" description="Disordered" evidence="5">
    <location>
        <begin position="432"/>
        <end position="458"/>
    </location>
</feature>
<dbReference type="GO" id="GO:0006397">
    <property type="term" value="P:mRNA processing"/>
    <property type="evidence" value="ECO:0007669"/>
    <property type="project" value="UniProtKB-KW"/>
</dbReference>
<keyword evidence="3" id="KW-0508">mRNA splicing</keyword>
<dbReference type="SUPFAM" id="SSF54928">
    <property type="entry name" value="RNA-binding domain, RBD"/>
    <property type="match status" value="2"/>
</dbReference>
<dbReference type="EMBL" id="JAQMWT010000651">
    <property type="protein sequence ID" value="KAJ8598759.1"/>
    <property type="molecule type" value="Genomic_DNA"/>
</dbReference>
<dbReference type="GO" id="GO:0003723">
    <property type="term" value="F:RNA binding"/>
    <property type="evidence" value="ECO:0007669"/>
    <property type="project" value="UniProtKB-UniRule"/>
</dbReference>
<dbReference type="InterPro" id="IPR012677">
    <property type="entry name" value="Nucleotide-bd_a/b_plait_sf"/>
</dbReference>
<dbReference type="Gene3D" id="3.30.70.330">
    <property type="match status" value="3"/>
</dbReference>
<proteinExistence type="predicted"/>
<keyword evidence="8" id="KW-1185">Reference proteome</keyword>
<dbReference type="Pfam" id="PF00076">
    <property type="entry name" value="RRM_1"/>
    <property type="match status" value="1"/>
</dbReference>
<gene>
    <name evidence="7" type="ORF">CTAYLR_009859</name>
</gene>
<dbReference type="PANTHER" id="PTHR23139">
    <property type="entry name" value="RNA-BINDING PROTEIN"/>
    <property type="match status" value="1"/>
</dbReference>
<feature type="compositionally biased region" description="Pro residues" evidence="5">
    <location>
        <begin position="435"/>
        <end position="445"/>
    </location>
</feature>
<evidence type="ECO:0000256" key="5">
    <source>
        <dbReference type="SAM" id="MobiDB-lite"/>
    </source>
</evidence>
<dbReference type="PROSITE" id="PS50102">
    <property type="entry name" value="RRM"/>
    <property type="match status" value="1"/>
</dbReference>
<sequence>MKENPSLSVPEALAKLQIMKQTSGMPAGNQVAAAGGTPLGGIASALGATPAAIAAASMPASLQQSKSQREVYVSGLPVGVTSSQLQEFLTTALKEVTSRDVKSAPVVNTWLSGDGKVGFCEARTVDDAAELIEYCDGLDFSGARLQIGKPRAASDPVATDPALMAQAPLVVSSNVVMLLNVPTHLSETEILDFLVSPFGDVQDFNVLRDVAGESKGSVVFRYANDKVTSAAVAALAGLRLGDETLDVQRVPPSMINTLLKPIKPGELAPAAPHDPSQPSPIICFRNVVDDDDLADDQAYAELADDILEECARYATVANVVVPRPSTPTPPVITRKNKRRCSGLGLILVEFESSEDAEKALNALRSRAVDDKPVDVAFYPRDLYKQKIYHSAPLPTISFPPATAAPDASAGPPLPVLGLPLADAAVAAPSAAPILLAPPPPPPPFQPDKIAGVVNEDVD</sequence>
<dbReference type="AlphaFoldDB" id="A0AAD7U7N8"/>
<reference evidence="7" key="1">
    <citation type="submission" date="2023-01" db="EMBL/GenBank/DDBJ databases">
        <title>Metagenome sequencing of chrysophaentin producing Chrysophaeum taylorii.</title>
        <authorList>
            <person name="Davison J."/>
            <person name="Bewley C."/>
        </authorList>
    </citation>
    <scope>NUCLEOTIDE SEQUENCE</scope>
    <source>
        <strain evidence="7">NIES-1699</strain>
    </source>
</reference>
<evidence type="ECO:0000256" key="1">
    <source>
        <dbReference type="ARBA" id="ARBA00022664"/>
    </source>
</evidence>
<organism evidence="7 8">
    <name type="scientific">Chrysophaeum taylorii</name>
    <dbReference type="NCBI Taxonomy" id="2483200"/>
    <lineage>
        <taxon>Eukaryota</taxon>
        <taxon>Sar</taxon>
        <taxon>Stramenopiles</taxon>
        <taxon>Ochrophyta</taxon>
        <taxon>Pelagophyceae</taxon>
        <taxon>Pelagomonadales</taxon>
        <taxon>Pelagomonadaceae</taxon>
        <taxon>Chrysophaeum</taxon>
    </lineage>
</organism>
<evidence type="ECO:0000259" key="6">
    <source>
        <dbReference type="PROSITE" id="PS50102"/>
    </source>
</evidence>
<evidence type="ECO:0000256" key="3">
    <source>
        <dbReference type="ARBA" id="ARBA00023187"/>
    </source>
</evidence>
<feature type="domain" description="RRM" evidence="6">
    <location>
        <begin position="174"/>
        <end position="252"/>
    </location>
</feature>
<protein>
    <recommendedName>
        <fullName evidence="6">RRM domain-containing protein</fullName>
    </recommendedName>
</protein>
<dbReference type="CDD" id="cd12232">
    <property type="entry name" value="RRM3_U2AF65"/>
    <property type="match status" value="1"/>
</dbReference>
<dbReference type="InterPro" id="IPR000504">
    <property type="entry name" value="RRM_dom"/>
</dbReference>